<keyword evidence="1 5" id="KW-0547">Nucleotide-binding</keyword>
<comment type="caution">
    <text evidence="7">The sequence shown here is derived from an EMBL/GenBank/DDBJ whole genome shotgun (WGS) entry which is preliminary data.</text>
</comment>
<dbReference type="GO" id="GO:0000725">
    <property type="term" value="P:recombinational repair"/>
    <property type="evidence" value="ECO:0007669"/>
    <property type="project" value="TreeGrafter"/>
</dbReference>
<dbReference type="Gene3D" id="3.40.50.300">
    <property type="entry name" value="P-loop containing nucleotide triphosphate hydrolases"/>
    <property type="match status" value="2"/>
</dbReference>
<evidence type="ECO:0000313" key="7">
    <source>
        <dbReference type="EMBL" id="ERT04849.1"/>
    </source>
</evidence>
<organism evidence="7 8">
    <name type="scientific">Lyngbya aestuarii BL J</name>
    <dbReference type="NCBI Taxonomy" id="1348334"/>
    <lineage>
        <taxon>Bacteria</taxon>
        <taxon>Bacillati</taxon>
        <taxon>Cyanobacteriota</taxon>
        <taxon>Cyanophyceae</taxon>
        <taxon>Oscillatoriophycideae</taxon>
        <taxon>Oscillatoriales</taxon>
        <taxon>Microcoleaceae</taxon>
        <taxon>Lyngbya</taxon>
    </lineage>
</organism>
<reference evidence="7 8" key="1">
    <citation type="journal article" date="2013" name="Front. Microbiol.">
        <title>Comparative genomic analyses of the cyanobacterium, Lyngbya aestuarii BL J, a powerful hydrogen producer.</title>
        <authorList>
            <person name="Kothari A."/>
            <person name="Vaughn M."/>
            <person name="Garcia-Pichel F."/>
        </authorList>
    </citation>
    <scope>NUCLEOTIDE SEQUENCE [LARGE SCALE GENOMIC DNA]</scope>
    <source>
        <strain evidence="7 8">BL J</strain>
    </source>
</reference>
<dbReference type="OrthoDB" id="9787585at2"/>
<dbReference type="GO" id="GO:0003677">
    <property type="term" value="F:DNA binding"/>
    <property type="evidence" value="ECO:0007669"/>
    <property type="project" value="InterPro"/>
</dbReference>
<dbReference type="Proteomes" id="UP000017127">
    <property type="component" value="Unassembled WGS sequence"/>
</dbReference>
<evidence type="ECO:0000313" key="8">
    <source>
        <dbReference type="Proteomes" id="UP000017127"/>
    </source>
</evidence>
<name>U7QAI3_9CYAN</name>
<dbReference type="GO" id="GO:0043138">
    <property type="term" value="F:3'-5' DNA helicase activity"/>
    <property type="evidence" value="ECO:0007669"/>
    <property type="project" value="TreeGrafter"/>
</dbReference>
<dbReference type="GO" id="GO:0016787">
    <property type="term" value="F:hydrolase activity"/>
    <property type="evidence" value="ECO:0007669"/>
    <property type="project" value="UniProtKB-UniRule"/>
</dbReference>
<accession>U7QAI3</accession>
<dbReference type="RefSeq" id="WP_023068911.1">
    <property type="nucleotide sequence ID" value="NZ_AUZM01000078.1"/>
</dbReference>
<dbReference type="SUPFAM" id="SSF52540">
    <property type="entry name" value="P-loop containing nucleoside triphosphate hydrolases"/>
    <property type="match status" value="1"/>
</dbReference>
<evidence type="ECO:0000256" key="1">
    <source>
        <dbReference type="ARBA" id="ARBA00022741"/>
    </source>
</evidence>
<dbReference type="InterPro" id="IPR000212">
    <property type="entry name" value="DNA_helicase_UvrD/REP"/>
</dbReference>
<keyword evidence="2 5" id="KW-0378">Hydrolase</keyword>
<keyword evidence="4 5" id="KW-0067">ATP-binding</keyword>
<evidence type="ECO:0000259" key="6">
    <source>
        <dbReference type="PROSITE" id="PS51198"/>
    </source>
</evidence>
<dbReference type="PANTHER" id="PTHR11070:SF2">
    <property type="entry name" value="ATP-DEPENDENT DNA HELICASE SRS2"/>
    <property type="match status" value="1"/>
</dbReference>
<evidence type="ECO:0000256" key="5">
    <source>
        <dbReference type="PROSITE-ProRule" id="PRU00560"/>
    </source>
</evidence>
<evidence type="ECO:0000256" key="3">
    <source>
        <dbReference type="ARBA" id="ARBA00022806"/>
    </source>
</evidence>
<feature type="binding site" evidence="5">
    <location>
        <begin position="329"/>
        <end position="336"/>
    </location>
    <ligand>
        <name>ATP</name>
        <dbReference type="ChEBI" id="CHEBI:30616"/>
    </ligand>
</feature>
<dbReference type="GO" id="GO:0005524">
    <property type="term" value="F:ATP binding"/>
    <property type="evidence" value="ECO:0007669"/>
    <property type="project" value="UniProtKB-UniRule"/>
</dbReference>
<dbReference type="InterPro" id="IPR027417">
    <property type="entry name" value="P-loop_NTPase"/>
</dbReference>
<feature type="domain" description="UvrD-like helicase ATP-binding" evidence="6">
    <location>
        <begin position="308"/>
        <end position="633"/>
    </location>
</feature>
<evidence type="ECO:0000256" key="4">
    <source>
        <dbReference type="ARBA" id="ARBA00022840"/>
    </source>
</evidence>
<proteinExistence type="predicted"/>
<keyword evidence="3 5" id="KW-0347">Helicase</keyword>
<dbReference type="PANTHER" id="PTHR11070">
    <property type="entry name" value="UVRD / RECB / PCRA DNA HELICASE FAMILY MEMBER"/>
    <property type="match status" value="1"/>
</dbReference>
<sequence length="1420" mass="166845">MYIYTTPRFDEQARQHGIQSQVAELLVAIKTQGITAVEALFERNYPYLKRPVRNLRLVGKILRVDNWEVLCLLEVFTRGGKEYEAFLRNPEEYGQLHLEPAVNFQQLDVSLKAQREEQHSVTRRQPLPEKLYHLWLERPSWARNTADIIICESEVWVNQFKQRDIQLQWKTYHEIITNLVGESKFNNGISRQETNWLNIYLCGKPSEHRYILYSLVETVDLPHRNVLFLLATFDRDPALTELAEVGQVTHVFTPQNTQTLFSQNVTFDNLSRYTRRSYPAYLILDGDVWLELEQEAGINLALSVEEEEILHELSTTEHNTHSLPVFINGRAGSGKSTMLVYLFADYCDRYQKYYLKNKPKKDQNLFNPLFLTYNEKLLSKAQEAVEKLLNNHHKYVLDTNNYRDEKPLINNCFKSFQQFLLNQLPPEYTIHFDPDKYISFYDFRQHCSRRHSRYSPELCWHIIRTFIKGYTLTGQQEGYMTPEDYEEVPRRERTISLDVFKAIYKQVWSWYHQLTTREGYWDDQDLIRKVLNLQCFESKYTAIFCDEAQDFTKLELRLIMQLSAFSQCDLYPPVHSLPFAFAGDPFQTLNPTGFRWDSVKATFFDQVIAVLDPSHQLNLNMTFYELESNYRSSLSIVKVTNLIHLWRHLLFQIQELKPQAAWQPYTDSNEPQKFIFCQRGFSAETLKRHVENSPIFIVPCEAGGELQYVKNDQFLASLFPQVNEENPPKNVLSAIQAKGLEFPLVILYKFGEQFSQEFQRPIWDYLGNQEDHPLELEYFFNKLYVAASRGMSDLIVIDTEAGDHFLWQYATSDQTHNLENWLQQTEDKSLWENAIGGFRWGDNLGGLDRDNRESQAKEFAENGRSQKDATSLRRAQQFYSELGNLEQADLCQAWALKFEKQFRAAGILFLQRGKQKEAWNCFWEGTCWHALMDWYQQFPEQKSLERFLAEFMAQTPKTLDTIQTFTSFLEENLTNRLLVENRLVKPWKVTIQEYSRQIRNLMREKNLKKENWQRFGDILEGLDEAKYHGLLELAGDCFYRAQNLRRAVRCWRESGATKKREYNLAEAELLGFPEGFPYLEKVGDYQRIVREWENAGKPGTQQWLKYIDCIGQALEKQHRQKDWVEYLIRTKRWVDAITAIEKSPKPEAIKFRFEIVRQLARSSLTAEQAREFRSRYVNLIEKVLSYSQWQKYLSIEEIGIALERVGELVPTLRFYEKFVNSDQPQFSQFARKRWIATKLKQQDYANVAEPKRAAEIAREIARKAYDWVIIPGEISAEPPRLEVQGTLTPTPGKAEEKPTAAASDADVGIVGLPPGTKIKLIDSEIKIYSFKIAHLEVKRVRRGLNLWVLLRDTDTLSELQVTIDRKRSRIKVGNVMIDAFDGHQLRFSSPERDYKGIVFYSREQPRIELQIRGITNKIYL</sequence>
<protein>
    <recommendedName>
        <fullName evidence="6">UvrD-like helicase ATP-binding domain-containing protein</fullName>
    </recommendedName>
</protein>
<dbReference type="PATRIC" id="fig|1348334.3.peg.5015"/>
<gene>
    <name evidence="7" type="ORF">M595_5208</name>
</gene>
<keyword evidence="8" id="KW-1185">Reference proteome</keyword>
<evidence type="ECO:0000256" key="2">
    <source>
        <dbReference type="ARBA" id="ARBA00022801"/>
    </source>
</evidence>
<dbReference type="EMBL" id="AUZM01000078">
    <property type="protein sequence ID" value="ERT04849.1"/>
    <property type="molecule type" value="Genomic_DNA"/>
</dbReference>
<dbReference type="Pfam" id="PF00580">
    <property type="entry name" value="UvrD-helicase"/>
    <property type="match status" value="1"/>
</dbReference>
<dbReference type="PROSITE" id="PS51198">
    <property type="entry name" value="UVRD_HELICASE_ATP_BIND"/>
    <property type="match status" value="1"/>
</dbReference>
<dbReference type="InterPro" id="IPR014016">
    <property type="entry name" value="UvrD-like_ATP-bd"/>
</dbReference>